<dbReference type="PANTHER" id="PTHR47331">
    <property type="entry name" value="PHD-TYPE DOMAIN-CONTAINING PROTEIN"/>
    <property type="match status" value="1"/>
</dbReference>
<proteinExistence type="predicted"/>
<dbReference type="InterPro" id="IPR008042">
    <property type="entry name" value="Retrotrans_Pao"/>
</dbReference>
<dbReference type="Pfam" id="PF05380">
    <property type="entry name" value="Peptidase_A17"/>
    <property type="match status" value="1"/>
</dbReference>
<protein>
    <submittedName>
        <fullName evidence="1">Uncharacterized protein</fullName>
    </submittedName>
</protein>
<keyword evidence="2" id="KW-1185">Reference proteome</keyword>
<comment type="caution">
    <text evidence="1">The sequence shown here is derived from an EMBL/GenBank/DDBJ whole genome shotgun (WGS) entry which is preliminary data.</text>
</comment>
<dbReference type="Proteomes" id="UP000748531">
    <property type="component" value="Unassembled WGS sequence"/>
</dbReference>
<organism evidence="1 2">
    <name type="scientific">Paragonimus heterotremus</name>
    <dbReference type="NCBI Taxonomy" id="100268"/>
    <lineage>
        <taxon>Eukaryota</taxon>
        <taxon>Metazoa</taxon>
        <taxon>Spiralia</taxon>
        <taxon>Lophotrochozoa</taxon>
        <taxon>Platyhelminthes</taxon>
        <taxon>Trematoda</taxon>
        <taxon>Digenea</taxon>
        <taxon>Plagiorchiida</taxon>
        <taxon>Troglotremata</taxon>
        <taxon>Troglotrematidae</taxon>
        <taxon>Paragonimus</taxon>
    </lineage>
</organism>
<accession>A0A8J4SZM2</accession>
<gene>
    <name evidence="1" type="ORF">PHET_11597</name>
</gene>
<name>A0A8J4SZM2_9TREM</name>
<reference evidence="1" key="1">
    <citation type="submission" date="2019-05" db="EMBL/GenBank/DDBJ databases">
        <title>Annotation for the trematode Paragonimus heterotremus.</title>
        <authorList>
            <person name="Choi Y.-J."/>
        </authorList>
    </citation>
    <scope>NUCLEOTIDE SEQUENCE</scope>
    <source>
        <strain evidence="1">LC</strain>
    </source>
</reference>
<dbReference type="EMBL" id="LUCH01018721">
    <property type="protein sequence ID" value="KAF5394394.1"/>
    <property type="molecule type" value="Genomic_DNA"/>
</dbReference>
<sequence>MYPPSMILWEFLLPCCCGYKTTLFSDALELGYGAVVYTSVESDDKRVQYPITMRKFRVSSTKSVTIPLLELPAAVLAARLVSQATDELKVASNPTFWVDSTVV</sequence>
<dbReference type="AlphaFoldDB" id="A0A8J4SZM2"/>
<dbReference type="OrthoDB" id="10064286at2759"/>
<evidence type="ECO:0000313" key="2">
    <source>
        <dbReference type="Proteomes" id="UP000748531"/>
    </source>
</evidence>
<evidence type="ECO:0000313" key="1">
    <source>
        <dbReference type="EMBL" id="KAF5394394.1"/>
    </source>
</evidence>